<comment type="caution">
    <text evidence="10">The sequence shown here is derived from an EMBL/GenBank/DDBJ whole genome shotgun (WGS) entry which is preliminary data.</text>
</comment>
<comment type="catalytic activity">
    <reaction evidence="8">
        <text>kanamycin B + acetyl-CoA = N(6')-acetylkanamycin B + CoA + H(+)</text>
        <dbReference type="Rhea" id="RHEA:16449"/>
        <dbReference type="ChEBI" id="CHEBI:15378"/>
        <dbReference type="ChEBI" id="CHEBI:57287"/>
        <dbReference type="ChEBI" id="CHEBI:57288"/>
        <dbReference type="ChEBI" id="CHEBI:58390"/>
        <dbReference type="ChEBI" id="CHEBI:58549"/>
        <dbReference type="EC" id="2.3.1.82"/>
    </reaction>
</comment>
<dbReference type="PROSITE" id="PS51186">
    <property type="entry name" value="GNAT"/>
    <property type="match status" value="1"/>
</dbReference>
<sequence length="172" mass="19564">MLRSEWRIWWMREEPCPLADELAPRVEACTLKALDEWIALRHALWPSAPAEEHRSEAQAMLWEQKKAIAFLVRLADGTAAGFAEASLRHDYVNGCASSPVAFLEGIYVRPDRRRQGLARLLCLAVEEWARGLGCRELASDVELHNTGSQTMHDALGFEETERVVYYRKTLPS</sequence>
<dbReference type="CDD" id="cd04301">
    <property type="entry name" value="NAT_SF"/>
    <property type="match status" value="1"/>
</dbReference>
<dbReference type="Pfam" id="PF00583">
    <property type="entry name" value="Acetyltransf_1"/>
    <property type="match status" value="1"/>
</dbReference>
<evidence type="ECO:0000256" key="5">
    <source>
        <dbReference type="ARBA" id="ARBA00023251"/>
    </source>
</evidence>
<dbReference type="SUPFAM" id="SSF55729">
    <property type="entry name" value="Acyl-CoA N-acyltransferases (Nat)"/>
    <property type="match status" value="1"/>
</dbReference>
<dbReference type="Proteomes" id="UP000519439">
    <property type="component" value="Unassembled WGS sequence"/>
</dbReference>
<gene>
    <name evidence="10" type="ORF">GGR34_001884</name>
</gene>
<dbReference type="PANTHER" id="PTHR43877">
    <property type="entry name" value="AMINOALKYLPHOSPHONATE N-ACETYLTRANSFERASE-RELATED-RELATED"/>
    <property type="match status" value="1"/>
</dbReference>
<name>A0A7W6N8A5_9HYPH</name>
<keyword evidence="4 10" id="KW-0808">Transferase</keyword>
<dbReference type="Gene3D" id="3.40.630.30">
    <property type="match status" value="1"/>
</dbReference>
<dbReference type="InterPro" id="IPR000182">
    <property type="entry name" value="GNAT_dom"/>
</dbReference>
<evidence type="ECO:0000256" key="2">
    <source>
        <dbReference type="ARBA" id="ARBA00012888"/>
    </source>
</evidence>
<protein>
    <recommendedName>
        <fullName evidence="3">Aminoglycoside N(6')-acetyltransferase type 1</fullName>
        <ecNumber evidence="2">2.3.1.82</ecNumber>
    </recommendedName>
    <alternativeName>
        <fullName evidence="7">Aminoglycoside resistance protein</fullName>
    </alternativeName>
</protein>
<evidence type="ECO:0000256" key="4">
    <source>
        <dbReference type="ARBA" id="ARBA00022679"/>
    </source>
</evidence>
<dbReference type="AlphaFoldDB" id="A0A7W6N8A5"/>
<evidence type="ECO:0000313" key="11">
    <source>
        <dbReference type="Proteomes" id="UP000519439"/>
    </source>
</evidence>
<comment type="subunit">
    <text evidence="1">Homodimer.</text>
</comment>
<evidence type="ECO:0000256" key="8">
    <source>
        <dbReference type="ARBA" id="ARBA00048923"/>
    </source>
</evidence>
<evidence type="ECO:0000259" key="9">
    <source>
        <dbReference type="PROSITE" id="PS51186"/>
    </source>
</evidence>
<evidence type="ECO:0000256" key="1">
    <source>
        <dbReference type="ARBA" id="ARBA00011738"/>
    </source>
</evidence>
<evidence type="ECO:0000256" key="3">
    <source>
        <dbReference type="ARBA" id="ARBA00017677"/>
    </source>
</evidence>
<dbReference type="InterPro" id="IPR050832">
    <property type="entry name" value="Bact_Acetyltransf"/>
</dbReference>
<proteinExistence type="predicted"/>
<evidence type="ECO:0000313" key="10">
    <source>
        <dbReference type="EMBL" id="MBB4040233.1"/>
    </source>
</evidence>
<organism evidence="10 11">
    <name type="scientific">Microvirga flocculans</name>
    <dbReference type="NCBI Taxonomy" id="217168"/>
    <lineage>
        <taxon>Bacteria</taxon>
        <taxon>Pseudomonadati</taxon>
        <taxon>Pseudomonadota</taxon>
        <taxon>Alphaproteobacteria</taxon>
        <taxon>Hyphomicrobiales</taxon>
        <taxon>Methylobacteriaceae</taxon>
        <taxon>Microvirga</taxon>
    </lineage>
</organism>
<keyword evidence="11" id="KW-1185">Reference proteome</keyword>
<evidence type="ECO:0000256" key="7">
    <source>
        <dbReference type="ARBA" id="ARBA00029660"/>
    </source>
</evidence>
<dbReference type="EC" id="2.3.1.82" evidence="2"/>
<dbReference type="EMBL" id="JACIDC010000005">
    <property type="protein sequence ID" value="MBB4040233.1"/>
    <property type="molecule type" value="Genomic_DNA"/>
</dbReference>
<dbReference type="InterPro" id="IPR024170">
    <property type="entry name" value="Aminoglycoside_N6-AcTrfrase"/>
</dbReference>
<accession>A0A7W6N8A5</accession>
<keyword evidence="6 10" id="KW-0012">Acyltransferase</keyword>
<dbReference type="GO" id="GO:0046677">
    <property type="term" value="P:response to antibiotic"/>
    <property type="evidence" value="ECO:0007669"/>
    <property type="project" value="UniProtKB-KW"/>
</dbReference>
<dbReference type="InterPro" id="IPR016181">
    <property type="entry name" value="Acyl_CoA_acyltransferase"/>
</dbReference>
<reference evidence="10 11" key="1">
    <citation type="submission" date="2020-08" db="EMBL/GenBank/DDBJ databases">
        <title>Genomic Encyclopedia of Type Strains, Phase IV (KMG-IV): sequencing the most valuable type-strain genomes for metagenomic binning, comparative biology and taxonomic classification.</title>
        <authorList>
            <person name="Goeker M."/>
        </authorList>
    </citation>
    <scope>NUCLEOTIDE SEQUENCE [LARGE SCALE GENOMIC DNA]</scope>
    <source>
        <strain evidence="10 11">DSM 15743</strain>
    </source>
</reference>
<dbReference type="GO" id="GO:0047663">
    <property type="term" value="F:aminoglycoside 6'-N-acetyltransferase activity"/>
    <property type="evidence" value="ECO:0007669"/>
    <property type="project" value="UniProtKB-EC"/>
</dbReference>
<dbReference type="NCBIfam" id="NF043067">
    <property type="entry name" value="AAC_6p_group_E"/>
    <property type="match status" value="1"/>
</dbReference>
<evidence type="ECO:0000256" key="6">
    <source>
        <dbReference type="ARBA" id="ARBA00023315"/>
    </source>
</evidence>
<feature type="domain" description="N-acetyltransferase" evidence="9">
    <location>
        <begin position="24"/>
        <end position="172"/>
    </location>
</feature>
<dbReference type="PIRSF" id="PIRSF000452">
    <property type="entry name" value="6-N-acetyltransf"/>
    <property type="match status" value="1"/>
</dbReference>
<keyword evidence="5" id="KW-0046">Antibiotic resistance</keyword>